<evidence type="ECO:0000313" key="3">
    <source>
        <dbReference type="Proteomes" id="UP000260649"/>
    </source>
</evidence>
<proteinExistence type="predicted"/>
<organism evidence="2 3">
    <name type="scientific">Evtepia gabavorous</name>
    <dbReference type="NCBI Taxonomy" id="2211183"/>
    <lineage>
        <taxon>Bacteria</taxon>
        <taxon>Bacillati</taxon>
        <taxon>Bacillota</taxon>
        <taxon>Clostridia</taxon>
        <taxon>Eubacteriales</taxon>
        <taxon>Evtepia</taxon>
    </lineage>
</organism>
<feature type="region of interest" description="Disordered" evidence="1">
    <location>
        <begin position="1"/>
        <end position="44"/>
    </location>
</feature>
<dbReference type="GeneID" id="97996243"/>
<sequence>MDQFSKDFGGLHSPDDFDLLSLGLVPGQEEQAETADQDEPRINPLHDMDSLEFLLWVEQEAEREMARRKGQAAEPAPAQSPEKTGTV</sequence>
<comment type="caution">
    <text evidence="2">The sequence shown here is derived from an EMBL/GenBank/DDBJ whole genome shotgun (WGS) entry which is preliminary data.</text>
</comment>
<gene>
    <name evidence="2" type="ORF">DV520_10900</name>
</gene>
<evidence type="ECO:0000313" key="2">
    <source>
        <dbReference type="EMBL" id="RFT05776.1"/>
    </source>
</evidence>
<accession>A0A3E2B1B0</accession>
<dbReference type="RefSeq" id="WP_117142814.1">
    <property type="nucleotide sequence ID" value="NZ_CAKXKJ010000001.1"/>
</dbReference>
<reference evidence="2 3" key="1">
    <citation type="submission" date="2018-07" db="EMBL/GenBank/DDBJ databases">
        <title>GABA Modulating Bacteria of the Human Gut Microbiota.</title>
        <authorList>
            <person name="Strandwitz P."/>
            <person name="Kim K.H."/>
            <person name="Terekhova D."/>
            <person name="Liu J.K."/>
            <person name="Sharma A."/>
            <person name="Levering J."/>
            <person name="Mcdonald D."/>
            <person name="Dietrich D."/>
            <person name="Ramadhar T.R."/>
            <person name="Lekbua A."/>
            <person name="Mroue N."/>
            <person name="Liston C."/>
            <person name="Stewart E.J."/>
            <person name="Dubin M.J."/>
            <person name="Zengler K."/>
            <person name="Knight R."/>
            <person name="Gilbert J.A."/>
            <person name="Clardy J."/>
            <person name="Lewis K."/>
        </authorList>
    </citation>
    <scope>NUCLEOTIDE SEQUENCE [LARGE SCALE GENOMIC DNA]</scope>
    <source>
        <strain evidence="2 3">KLE1738</strain>
    </source>
</reference>
<feature type="region of interest" description="Disordered" evidence="1">
    <location>
        <begin position="62"/>
        <end position="87"/>
    </location>
</feature>
<feature type="compositionally biased region" description="Low complexity" evidence="1">
    <location>
        <begin position="72"/>
        <end position="87"/>
    </location>
</feature>
<name>A0A3E2B1B0_9FIRM</name>
<keyword evidence="3" id="KW-1185">Reference proteome</keyword>
<dbReference type="EMBL" id="QQRQ01000029">
    <property type="protein sequence ID" value="RFT05776.1"/>
    <property type="molecule type" value="Genomic_DNA"/>
</dbReference>
<protein>
    <submittedName>
        <fullName evidence="2">Uncharacterized protein</fullName>
    </submittedName>
</protein>
<dbReference type="AlphaFoldDB" id="A0A3E2B1B0"/>
<dbReference type="Proteomes" id="UP000260649">
    <property type="component" value="Unassembled WGS sequence"/>
</dbReference>
<evidence type="ECO:0000256" key="1">
    <source>
        <dbReference type="SAM" id="MobiDB-lite"/>
    </source>
</evidence>